<protein>
    <submittedName>
        <fullName evidence="2">Uncharacterized protein</fullName>
    </submittedName>
</protein>
<evidence type="ECO:0000256" key="1">
    <source>
        <dbReference type="SAM" id="Phobius"/>
    </source>
</evidence>
<comment type="caution">
    <text evidence="2">The sequence shown here is derived from an EMBL/GenBank/DDBJ whole genome shotgun (WGS) entry which is preliminary data.</text>
</comment>
<dbReference type="AlphaFoldDB" id="A0AAN6SAT6"/>
<gene>
    <name evidence="2" type="ORF">QBC32DRAFT_119107</name>
</gene>
<evidence type="ECO:0000313" key="2">
    <source>
        <dbReference type="EMBL" id="KAK3946790.1"/>
    </source>
</evidence>
<proteinExistence type="predicted"/>
<keyword evidence="1" id="KW-0812">Transmembrane</keyword>
<reference evidence="2" key="1">
    <citation type="journal article" date="2023" name="Mol. Phylogenet. Evol.">
        <title>Genome-scale phylogeny and comparative genomics of the fungal order Sordariales.</title>
        <authorList>
            <person name="Hensen N."/>
            <person name="Bonometti L."/>
            <person name="Westerberg I."/>
            <person name="Brannstrom I.O."/>
            <person name="Guillou S."/>
            <person name="Cros-Aarteil S."/>
            <person name="Calhoun S."/>
            <person name="Haridas S."/>
            <person name="Kuo A."/>
            <person name="Mondo S."/>
            <person name="Pangilinan J."/>
            <person name="Riley R."/>
            <person name="LaButti K."/>
            <person name="Andreopoulos B."/>
            <person name="Lipzen A."/>
            <person name="Chen C."/>
            <person name="Yan M."/>
            <person name="Daum C."/>
            <person name="Ng V."/>
            <person name="Clum A."/>
            <person name="Steindorff A."/>
            <person name="Ohm R.A."/>
            <person name="Martin F."/>
            <person name="Silar P."/>
            <person name="Natvig D.O."/>
            <person name="Lalanne C."/>
            <person name="Gautier V."/>
            <person name="Ament-Velasquez S.L."/>
            <person name="Kruys A."/>
            <person name="Hutchinson M.I."/>
            <person name="Powell A.J."/>
            <person name="Barry K."/>
            <person name="Miller A.N."/>
            <person name="Grigoriev I.V."/>
            <person name="Debuchy R."/>
            <person name="Gladieux P."/>
            <person name="Hiltunen Thoren M."/>
            <person name="Johannesson H."/>
        </authorList>
    </citation>
    <scope>NUCLEOTIDE SEQUENCE</scope>
    <source>
        <strain evidence="2">CBS 626.80</strain>
    </source>
</reference>
<evidence type="ECO:0000313" key="3">
    <source>
        <dbReference type="Proteomes" id="UP001303222"/>
    </source>
</evidence>
<reference evidence="2" key="2">
    <citation type="submission" date="2023-06" db="EMBL/GenBank/DDBJ databases">
        <authorList>
            <consortium name="Lawrence Berkeley National Laboratory"/>
            <person name="Mondo S.J."/>
            <person name="Hensen N."/>
            <person name="Bonometti L."/>
            <person name="Westerberg I."/>
            <person name="Brannstrom I.O."/>
            <person name="Guillou S."/>
            <person name="Cros-Aarteil S."/>
            <person name="Calhoun S."/>
            <person name="Haridas S."/>
            <person name="Kuo A."/>
            <person name="Pangilinan J."/>
            <person name="Riley R."/>
            <person name="Labutti K."/>
            <person name="Andreopoulos B."/>
            <person name="Lipzen A."/>
            <person name="Chen C."/>
            <person name="Yanf M."/>
            <person name="Daum C."/>
            <person name="Ng V."/>
            <person name="Clum A."/>
            <person name="Steindorff A."/>
            <person name="Ohm R."/>
            <person name="Martin F."/>
            <person name="Silar P."/>
            <person name="Natvig D."/>
            <person name="Lalanne C."/>
            <person name="Gautier V."/>
            <person name="Ament-Velasquez S.L."/>
            <person name="Kruys A."/>
            <person name="Hutchinson M.I."/>
            <person name="Powell A.J."/>
            <person name="Barry K."/>
            <person name="Miller A.N."/>
            <person name="Grigoriev I.V."/>
            <person name="Debuchy R."/>
            <person name="Gladieux P."/>
            <person name="Thoren M.H."/>
            <person name="Johannesson H."/>
        </authorList>
    </citation>
    <scope>NUCLEOTIDE SEQUENCE</scope>
    <source>
        <strain evidence="2">CBS 626.80</strain>
    </source>
</reference>
<keyword evidence="1" id="KW-1133">Transmembrane helix</keyword>
<accession>A0AAN6SAT6</accession>
<sequence length="114" mass="12581">MMIVNEVIEFVLYLLLLSSSSSSSSLLLLLLLLLLVVVVVVMMVGRGRSWEIWTSGGFSFFTSSTPLLSLSLSFFPSFFPFLLFLPPPTFSHLSCLLKLEDVRHFSGSCSGPKA</sequence>
<organism evidence="2 3">
    <name type="scientific">Pseudoneurospora amorphoporcata</name>
    <dbReference type="NCBI Taxonomy" id="241081"/>
    <lineage>
        <taxon>Eukaryota</taxon>
        <taxon>Fungi</taxon>
        <taxon>Dikarya</taxon>
        <taxon>Ascomycota</taxon>
        <taxon>Pezizomycotina</taxon>
        <taxon>Sordariomycetes</taxon>
        <taxon>Sordariomycetidae</taxon>
        <taxon>Sordariales</taxon>
        <taxon>Sordariaceae</taxon>
        <taxon>Pseudoneurospora</taxon>
    </lineage>
</organism>
<dbReference type="EMBL" id="MU859518">
    <property type="protein sequence ID" value="KAK3946790.1"/>
    <property type="molecule type" value="Genomic_DNA"/>
</dbReference>
<dbReference type="Proteomes" id="UP001303222">
    <property type="component" value="Unassembled WGS sequence"/>
</dbReference>
<feature type="transmembrane region" description="Helical" evidence="1">
    <location>
        <begin position="66"/>
        <end position="85"/>
    </location>
</feature>
<keyword evidence="3" id="KW-1185">Reference proteome</keyword>
<feature type="transmembrane region" description="Helical" evidence="1">
    <location>
        <begin position="26"/>
        <end position="45"/>
    </location>
</feature>
<name>A0AAN6SAT6_9PEZI</name>
<keyword evidence="1" id="KW-0472">Membrane</keyword>